<dbReference type="SUPFAM" id="SSF51269">
    <property type="entry name" value="AFP III-like domain"/>
    <property type="match status" value="1"/>
</dbReference>
<dbReference type="Pfam" id="PF03102">
    <property type="entry name" value="NeuB"/>
    <property type="match status" value="1"/>
</dbReference>
<sequence>MQSIKIGNRYIGSKNPCYLVAEIGINHNGDMELAKHTILAAKEAGADSVKFQNYKAEDFVINKEIEYEYLSQGKVIRESQYDMFKRYELDATQLIELKEFCDKVNIDFHSTPTNREGIELLKSIGTKVLKNGSDYLTNLELIRDMGYSGLPTVLSTGMAYASEIDEAVRAFKNTGNTQLILLHCTSQYPTPAHDVNLHKIQSLKSAFDCVVGFSDHTEGSCAAIASIPMGVSWIEKHFTLDKSLPGPDHRFSSSPAEFKQLVDGIRYVEQALGTTQLGPTYSEYQSRDNFRLSCVAIRNLSKGDSIKKEDIQFQRPGNGIPPKNIDIILNKVLKKEILKGQLISYEDFV</sequence>
<gene>
    <name evidence="2" type="primary">spsE_2</name>
    <name evidence="2" type="ORF">NCTC12272_00794</name>
</gene>
<name>A0AAX2IUK8_LEGPN</name>
<evidence type="ECO:0000313" key="2">
    <source>
        <dbReference type="EMBL" id="SQG89611.1"/>
    </source>
</evidence>
<dbReference type="Gene3D" id="3.90.1210.10">
    <property type="entry name" value="Antifreeze-like/N-acetylneuraminic acid synthase C-terminal domain"/>
    <property type="match status" value="1"/>
</dbReference>
<dbReference type="PANTHER" id="PTHR42966">
    <property type="entry name" value="N-ACETYLNEURAMINATE SYNTHASE"/>
    <property type="match status" value="1"/>
</dbReference>
<dbReference type="InterPro" id="IPR013785">
    <property type="entry name" value="Aldolase_TIM"/>
</dbReference>
<proteinExistence type="predicted"/>
<dbReference type="GO" id="GO:0047444">
    <property type="term" value="F:N-acylneuraminate-9-phosphate synthase activity"/>
    <property type="evidence" value="ECO:0007669"/>
    <property type="project" value="TreeGrafter"/>
</dbReference>
<dbReference type="InterPro" id="IPR051690">
    <property type="entry name" value="PseI-like"/>
</dbReference>
<dbReference type="SMART" id="SM00858">
    <property type="entry name" value="SAF"/>
    <property type="match status" value="1"/>
</dbReference>
<dbReference type="PANTHER" id="PTHR42966:SF1">
    <property type="entry name" value="SIALIC ACID SYNTHASE"/>
    <property type="match status" value="1"/>
</dbReference>
<dbReference type="InterPro" id="IPR057736">
    <property type="entry name" value="SAF_PseI/NeuA/NeuB"/>
</dbReference>
<evidence type="ECO:0000313" key="3">
    <source>
        <dbReference type="Proteomes" id="UP000249566"/>
    </source>
</evidence>
<evidence type="ECO:0000259" key="1">
    <source>
        <dbReference type="PROSITE" id="PS50844"/>
    </source>
</evidence>
<dbReference type="InterPro" id="IPR006190">
    <property type="entry name" value="SAF_AFP_Neu5Ac"/>
</dbReference>
<dbReference type="SUPFAM" id="SSF51569">
    <property type="entry name" value="Aldolase"/>
    <property type="match status" value="1"/>
</dbReference>
<dbReference type="Gene3D" id="3.20.20.70">
    <property type="entry name" value="Aldolase class I"/>
    <property type="match status" value="1"/>
</dbReference>
<organism evidence="2 3">
    <name type="scientific">Legionella pneumophila subsp. pascullei</name>
    <dbReference type="NCBI Taxonomy" id="91890"/>
    <lineage>
        <taxon>Bacteria</taxon>
        <taxon>Pseudomonadati</taxon>
        <taxon>Pseudomonadota</taxon>
        <taxon>Gammaproteobacteria</taxon>
        <taxon>Legionellales</taxon>
        <taxon>Legionellaceae</taxon>
        <taxon>Legionella</taxon>
    </lineage>
</organism>
<dbReference type="Pfam" id="PF08666">
    <property type="entry name" value="SAF"/>
    <property type="match status" value="1"/>
</dbReference>
<dbReference type="EMBL" id="LS483412">
    <property type="protein sequence ID" value="SQG89611.1"/>
    <property type="molecule type" value="Genomic_DNA"/>
</dbReference>
<dbReference type="Proteomes" id="UP000249566">
    <property type="component" value="Chromosome 1"/>
</dbReference>
<dbReference type="GO" id="GO:0016051">
    <property type="term" value="P:carbohydrate biosynthetic process"/>
    <property type="evidence" value="ECO:0007669"/>
    <property type="project" value="InterPro"/>
</dbReference>
<reference evidence="2 3" key="1">
    <citation type="submission" date="2018-06" db="EMBL/GenBank/DDBJ databases">
        <authorList>
            <consortium name="Pathogen Informatics"/>
            <person name="Doyle S."/>
        </authorList>
    </citation>
    <scope>NUCLEOTIDE SEQUENCE [LARGE SCALE GENOMIC DNA]</scope>
    <source>
        <strain evidence="2 3">NCTC12272</strain>
    </source>
</reference>
<dbReference type="InterPro" id="IPR013132">
    <property type="entry name" value="PseI/NeuA/B-like_N"/>
</dbReference>
<dbReference type="InterPro" id="IPR013974">
    <property type="entry name" value="SAF"/>
</dbReference>
<dbReference type="CDD" id="cd11615">
    <property type="entry name" value="SAF_NeuB_like"/>
    <property type="match status" value="1"/>
</dbReference>
<feature type="domain" description="AFP-like" evidence="1">
    <location>
        <begin position="293"/>
        <end position="349"/>
    </location>
</feature>
<dbReference type="InterPro" id="IPR036732">
    <property type="entry name" value="AFP_Neu5c_C_sf"/>
</dbReference>
<accession>A0AAX2IUK8</accession>
<protein>
    <submittedName>
        <fullName evidence="2">N-acetylneuraminic acid synthetase</fullName>
    </submittedName>
</protein>
<dbReference type="AlphaFoldDB" id="A0AAX2IUK8"/>
<dbReference type="PROSITE" id="PS50844">
    <property type="entry name" value="AFP_LIKE"/>
    <property type="match status" value="1"/>
</dbReference>
<dbReference type="RefSeq" id="WP_027221118.1">
    <property type="nucleotide sequence ID" value="NZ_CAAAIJ010000013.1"/>
</dbReference>